<evidence type="ECO:0000256" key="4">
    <source>
        <dbReference type="ARBA" id="ARBA00022679"/>
    </source>
</evidence>
<keyword evidence="3" id="KW-0489">Methyltransferase</keyword>
<evidence type="ECO:0000313" key="6">
    <source>
        <dbReference type="EMBL" id="KXT06661.1"/>
    </source>
</evidence>
<dbReference type="EC" id="2.1.1.22" evidence="2"/>
<accession>A0A139HW10</accession>
<dbReference type="PANTHER" id="PTHR12303:SF6">
    <property type="entry name" value="CARNOSINE N-METHYLTRANSFERASE"/>
    <property type="match status" value="1"/>
</dbReference>
<dbReference type="Gene3D" id="3.40.50.150">
    <property type="entry name" value="Vaccinia Virus protein VP39"/>
    <property type="match status" value="1"/>
</dbReference>
<evidence type="ECO:0000256" key="1">
    <source>
        <dbReference type="ARBA" id="ARBA00010086"/>
    </source>
</evidence>
<keyword evidence="7" id="KW-1185">Reference proteome</keyword>
<dbReference type="Pfam" id="PF07942">
    <property type="entry name" value="CARME"/>
    <property type="match status" value="1"/>
</dbReference>
<dbReference type="EMBL" id="LFZN01000005">
    <property type="protein sequence ID" value="KXT06661.1"/>
    <property type="molecule type" value="Genomic_DNA"/>
</dbReference>
<dbReference type="SMART" id="SM01296">
    <property type="entry name" value="N2227"/>
    <property type="match status" value="1"/>
</dbReference>
<dbReference type="Proteomes" id="UP000070133">
    <property type="component" value="Unassembled WGS sequence"/>
</dbReference>
<reference evidence="6 7" key="1">
    <citation type="submission" date="2015-07" db="EMBL/GenBank/DDBJ databases">
        <title>Comparative genomics of the Sigatoka disease complex on banana suggests a link between parallel evolutionary changes in Pseudocercospora fijiensis and Pseudocercospora eumusae and increased virulence on the banana host.</title>
        <authorList>
            <person name="Chang T.-C."/>
            <person name="Salvucci A."/>
            <person name="Crous P.W."/>
            <person name="Stergiopoulos I."/>
        </authorList>
    </citation>
    <scope>NUCLEOTIDE SEQUENCE [LARGE SCALE GENOMIC DNA]</scope>
    <source>
        <strain evidence="6 7">CBS 114824</strain>
    </source>
</reference>
<dbReference type="SUPFAM" id="SSF53335">
    <property type="entry name" value="S-adenosyl-L-methionine-dependent methyltransferases"/>
    <property type="match status" value="1"/>
</dbReference>
<proteinExistence type="inferred from homology"/>
<comment type="caution">
    <text evidence="6">The sequence shown here is derived from an EMBL/GenBank/DDBJ whole genome shotgun (WGS) entry which is preliminary data.</text>
</comment>
<dbReference type="OrthoDB" id="978at2759"/>
<evidence type="ECO:0000256" key="3">
    <source>
        <dbReference type="ARBA" id="ARBA00022603"/>
    </source>
</evidence>
<comment type="similarity">
    <text evidence="1">Belongs to the carnosine N-methyltransferase family.</text>
</comment>
<protein>
    <recommendedName>
        <fullName evidence="2">carnosine N-methyltransferase</fullName>
        <ecNumber evidence="2">2.1.1.22</ecNumber>
    </recommendedName>
</protein>
<dbReference type="PANTHER" id="PTHR12303">
    <property type="entry name" value="CARNOSINE N-METHYLTRANSFERASE"/>
    <property type="match status" value="1"/>
</dbReference>
<dbReference type="InterPro" id="IPR029063">
    <property type="entry name" value="SAM-dependent_MTases_sf"/>
</dbReference>
<organism evidence="6 7">
    <name type="scientific">Pseudocercospora eumusae</name>
    <dbReference type="NCBI Taxonomy" id="321146"/>
    <lineage>
        <taxon>Eukaryota</taxon>
        <taxon>Fungi</taxon>
        <taxon>Dikarya</taxon>
        <taxon>Ascomycota</taxon>
        <taxon>Pezizomycotina</taxon>
        <taxon>Dothideomycetes</taxon>
        <taxon>Dothideomycetidae</taxon>
        <taxon>Mycosphaerellales</taxon>
        <taxon>Mycosphaerellaceae</taxon>
        <taxon>Pseudocercospora</taxon>
    </lineage>
</organism>
<name>A0A139HW10_9PEZI</name>
<keyword evidence="4" id="KW-0808">Transferase</keyword>
<keyword evidence="5" id="KW-0949">S-adenosyl-L-methionine</keyword>
<evidence type="ECO:0000256" key="5">
    <source>
        <dbReference type="ARBA" id="ARBA00022691"/>
    </source>
</evidence>
<dbReference type="InterPro" id="IPR012901">
    <property type="entry name" value="CARME"/>
</dbReference>
<gene>
    <name evidence="6" type="ORF">AC578_8598</name>
</gene>
<evidence type="ECO:0000256" key="2">
    <source>
        <dbReference type="ARBA" id="ARBA00012003"/>
    </source>
</evidence>
<sequence>MMAAPEEKLQDTEFDPLADPEERQVVFAALDSYRQYRRAAHYNITHLRRQSFYALPASQVDLLSSPPFCLPKVFDRVDEAIDSNAKIAEAILEFGLSSFSLEATDDTWKSHSKPSDLDKARSTIRQLYRDWSTEGLPERHAAFSPIIGALSRHFQCQTEKRSAVRILVPGAGLGRLVFDLCAAGYTVEGNEISYHQLMASNYILNSVRKAGQHTLYPWALTFSNHHTRSAQLQSVAIPDINPAMALEQAQKESRAEVHHSERMSMTSGDFCVLYQEPEYLQHFDAVTTCFFLDTAPNVISYIETIKACLKTRGIWVNLGPLLWHFESAPLPGERQANSRTHYHSHINSNQGIGEPGSFELSNEEVVALVVSLGFEMLEQKTAPATGYIQNPASMLQNVYRPVLWVARKT</sequence>
<dbReference type="GO" id="GO:0030735">
    <property type="term" value="F:carnosine N-methyltransferase activity"/>
    <property type="evidence" value="ECO:0007669"/>
    <property type="project" value="UniProtKB-EC"/>
</dbReference>
<evidence type="ECO:0000313" key="7">
    <source>
        <dbReference type="Proteomes" id="UP000070133"/>
    </source>
</evidence>
<dbReference type="STRING" id="321146.A0A139HW10"/>
<dbReference type="AlphaFoldDB" id="A0A139HW10"/>
<dbReference type="GO" id="GO:0032259">
    <property type="term" value="P:methylation"/>
    <property type="evidence" value="ECO:0007669"/>
    <property type="project" value="UniProtKB-KW"/>
</dbReference>